<name>A0A9E7MBC3_9EURY</name>
<evidence type="ECO:0008006" key="3">
    <source>
        <dbReference type="Google" id="ProtNLM"/>
    </source>
</evidence>
<evidence type="ECO:0000313" key="1">
    <source>
        <dbReference type="EMBL" id="USH00644.1"/>
    </source>
</evidence>
<keyword evidence="2" id="KW-1185">Reference proteome</keyword>
<organism evidence="1 2">
    <name type="scientific">Thermococcus argininiproducens</name>
    <dbReference type="NCBI Taxonomy" id="2866384"/>
    <lineage>
        <taxon>Archaea</taxon>
        <taxon>Methanobacteriati</taxon>
        <taxon>Methanobacteriota</taxon>
        <taxon>Thermococci</taxon>
        <taxon>Thermococcales</taxon>
        <taxon>Thermococcaceae</taxon>
        <taxon>Thermococcus</taxon>
    </lineage>
</organism>
<accession>A0A9E7MBC3</accession>
<sequence>MHRKVVFVLSFLAILAIVATGMVWAKSDYIAPERIADPTISDQDCFYMSPTDAGGLCAWIQGKASQINPPLLYDLDYAAWDWGYVIMTRKWSEPSGYPSTAWLSAHMKADGKIALPPYYVVEVDAHISWVGG</sequence>
<dbReference type="Proteomes" id="UP001056425">
    <property type="component" value="Chromosome"/>
</dbReference>
<proteinExistence type="predicted"/>
<reference evidence="1 2" key="1">
    <citation type="submission" date="2021-08" db="EMBL/GenBank/DDBJ databases">
        <title>Thermococcus onnuriiensis IOH2.</title>
        <authorList>
            <person name="Park Y.-J."/>
        </authorList>
    </citation>
    <scope>NUCLEOTIDE SEQUENCE [LARGE SCALE GENOMIC DNA]</scope>
    <source>
        <strain evidence="1 2">IOH2</strain>
    </source>
</reference>
<evidence type="ECO:0000313" key="2">
    <source>
        <dbReference type="Proteomes" id="UP001056425"/>
    </source>
</evidence>
<dbReference type="KEGG" id="thei:K1720_04175"/>
<dbReference type="AlphaFoldDB" id="A0A9E7MBC3"/>
<dbReference type="EMBL" id="CP080572">
    <property type="protein sequence ID" value="USH00644.1"/>
    <property type="molecule type" value="Genomic_DNA"/>
</dbReference>
<dbReference type="GeneID" id="72777514"/>
<protein>
    <recommendedName>
        <fullName evidence="3">DUF3750 domain-containing protein</fullName>
    </recommendedName>
</protein>
<dbReference type="RefSeq" id="WP_251950157.1">
    <property type="nucleotide sequence ID" value="NZ_CP080572.1"/>
</dbReference>
<gene>
    <name evidence="1" type="ORF">K1720_04175</name>
</gene>